<keyword evidence="4" id="KW-0812">Transmembrane</keyword>
<feature type="signal peptide" evidence="5">
    <location>
        <begin position="1"/>
        <end position="25"/>
    </location>
</feature>
<evidence type="ECO:0000256" key="5">
    <source>
        <dbReference type="SAM" id="SignalP"/>
    </source>
</evidence>
<evidence type="ECO:0000256" key="2">
    <source>
        <dbReference type="ARBA" id="ARBA00022737"/>
    </source>
</evidence>
<dbReference type="PANTHER" id="PTHR32099:SF51">
    <property type="entry name" value="CYSTEINE-RICH RECEPTOR-LIKE PROTEIN KINASE 25 ISOFORM X1"/>
    <property type="match status" value="1"/>
</dbReference>
<dbReference type="Gene3D" id="3.30.430.20">
    <property type="entry name" value="Gnk2 domain, C-X8-C-X2-C motif"/>
    <property type="match status" value="2"/>
</dbReference>
<keyword evidence="2" id="KW-0677">Repeat</keyword>
<feature type="compositionally biased region" description="Pro residues" evidence="3">
    <location>
        <begin position="261"/>
        <end position="273"/>
    </location>
</feature>
<dbReference type="InterPro" id="IPR038408">
    <property type="entry name" value="GNK2_sf"/>
</dbReference>
<evidence type="ECO:0000259" key="6">
    <source>
        <dbReference type="PROSITE" id="PS51473"/>
    </source>
</evidence>
<dbReference type="PROSITE" id="PS51473">
    <property type="entry name" value="GNK2"/>
    <property type="match status" value="2"/>
</dbReference>
<dbReference type="PANTHER" id="PTHR32099">
    <property type="entry name" value="CYSTEINE-RICH REPEAT SECRETORY PROTEIN"/>
    <property type="match status" value="1"/>
</dbReference>
<dbReference type="Pfam" id="PF01657">
    <property type="entry name" value="Stress-antifung"/>
    <property type="match status" value="2"/>
</dbReference>
<evidence type="ECO:0000313" key="8">
    <source>
        <dbReference type="Proteomes" id="UP001174677"/>
    </source>
</evidence>
<evidence type="ECO:0000256" key="3">
    <source>
        <dbReference type="SAM" id="MobiDB-lite"/>
    </source>
</evidence>
<dbReference type="Proteomes" id="UP001174677">
    <property type="component" value="Chromosome 16"/>
</dbReference>
<evidence type="ECO:0000256" key="4">
    <source>
        <dbReference type="SAM" id="Phobius"/>
    </source>
</evidence>
<sequence length="314" mass="34604">MASSRFLSFLCCLLSTQTVPLITLAQPAMLYHDCLPGKGNYSANSSYQENLNQLLTSIYTNTEIDSGFYNLSHGQDPDKVYANGLCRPDITPESCRACLKSASENLTTLCPNSTEAIGGSDNCMLRYTYRSIFGIMEGLPYFFVYSLNNVSDLIVFKQSRRTLLDRLRDQAAAGNSRYKYATGDTDVSNSSQKIYALVQCTPDLSKQQCSDCLSQATGLLSQCCDERQGGRIITPSCNFRYEINLFYDPAALGKPEKLPTLPVPAAQPSPPPTSTGRTGKASNIAPTLIIGSFPMLFFFYALARHPSMIFTIFF</sequence>
<organism evidence="7 8">
    <name type="scientific">Hevea brasiliensis</name>
    <name type="common">Para rubber tree</name>
    <name type="synonym">Siphonia brasiliensis</name>
    <dbReference type="NCBI Taxonomy" id="3981"/>
    <lineage>
        <taxon>Eukaryota</taxon>
        <taxon>Viridiplantae</taxon>
        <taxon>Streptophyta</taxon>
        <taxon>Embryophyta</taxon>
        <taxon>Tracheophyta</taxon>
        <taxon>Spermatophyta</taxon>
        <taxon>Magnoliopsida</taxon>
        <taxon>eudicotyledons</taxon>
        <taxon>Gunneridae</taxon>
        <taxon>Pentapetalae</taxon>
        <taxon>rosids</taxon>
        <taxon>fabids</taxon>
        <taxon>Malpighiales</taxon>
        <taxon>Euphorbiaceae</taxon>
        <taxon>Crotonoideae</taxon>
        <taxon>Micrandreae</taxon>
        <taxon>Hevea</taxon>
    </lineage>
</organism>
<feature type="domain" description="Gnk2-homologous" evidence="6">
    <location>
        <begin position="138"/>
        <end position="246"/>
    </location>
</feature>
<dbReference type="EMBL" id="JARPOI010000016">
    <property type="protein sequence ID" value="KAJ9146401.1"/>
    <property type="molecule type" value="Genomic_DNA"/>
</dbReference>
<feature type="domain" description="Gnk2-homologous" evidence="6">
    <location>
        <begin position="29"/>
        <end position="132"/>
    </location>
</feature>
<gene>
    <name evidence="7" type="ORF">P3X46_028671</name>
</gene>
<accession>A0ABQ9KPS0</accession>
<comment type="caution">
    <text evidence="7">The sequence shown here is derived from an EMBL/GenBank/DDBJ whole genome shotgun (WGS) entry which is preliminary data.</text>
</comment>
<keyword evidence="1 5" id="KW-0732">Signal</keyword>
<name>A0ABQ9KPS0_HEVBR</name>
<evidence type="ECO:0000256" key="1">
    <source>
        <dbReference type="ARBA" id="ARBA00022729"/>
    </source>
</evidence>
<feature type="region of interest" description="Disordered" evidence="3">
    <location>
        <begin position="258"/>
        <end position="280"/>
    </location>
</feature>
<keyword evidence="8" id="KW-1185">Reference proteome</keyword>
<evidence type="ECO:0000313" key="7">
    <source>
        <dbReference type="EMBL" id="KAJ9146401.1"/>
    </source>
</evidence>
<reference evidence="7" key="1">
    <citation type="journal article" date="2023" name="Plant Biotechnol. J.">
        <title>Chromosome-level wild Hevea brasiliensis genome provides new tools for genomic-assisted breeding and valuable loci to elevate rubber yield.</title>
        <authorList>
            <person name="Cheng H."/>
            <person name="Song X."/>
            <person name="Hu Y."/>
            <person name="Wu T."/>
            <person name="Yang Q."/>
            <person name="An Z."/>
            <person name="Feng S."/>
            <person name="Deng Z."/>
            <person name="Wu W."/>
            <person name="Zeng X."/>
            <person name="Tu M."/>
            <person name="Wang X."/>
            <person name="Huang H."/>
        </authorList>
    </citation>
    <scope>NUCLEOTIDE SEQUENCE</scope>
    <source>
        <strain evidence="7">MT/VB/25A 57/8</strain>
    </source>
</reference>
<keyword evidence="4" id="KW-0472">Membrane</keyword>
<proteinExistence type="predicted"/>
<dbReference type="CDD" id="cd23509">
    <property type="entry name" value="Gnk2-like"/>
    <property type="match status" value="2"/>
</dbReference>
<keyword evidence="4" id="KW-1133">Transmembrane helix</keyword>
<feature type="chain" id="PRO_5045875475" description="Gnk2-homologous domain-containing protein" evidence="5">
    <location>
        <begin position="26"/>
        <end position="314"/>
    </location>
</feature>
<feature type="transmembrane region" description="Helical" evidence="4">
    <location>
        <begin position="284"/>
        <end position="303"/>
    </location>
</feature>
<dbReference type="InterPro" id="IPR002902">
    <property type="entry name" value="GNK2"/>
</dbReference>
<protein>
    <recommendedName>
        <fullName evidence="6">Gnk2-homologous domain-containing protein</fullName>
    </recommendedName>
</protein>